<comment type="caution">
    <text evidence="5">The sequence shown here is derived from an EMBL/GenBank/DDBJ whole genome shotgun (WGS) entry which is preliminary data.</text>
</comment>
<dbReference type="CDD" id="cd07185">
    <property type="entry name" value="OmpA_C-like"/>
    <property type="match status" value="1"/>
</dbReference>
<dbReference type="SUPFAM" id="SSF103088">
    <property type="entry name" value="OmpA-like"/>
    <property type="match status" value="1"/>
</dbReference>
<dbReference type="PANTHER" id="PTHR30329:SF20">
    <property type="entry name" value="EXPORTED PROTEIN"/>
    <property type="match status" value="1"/>
</dbReference>
<evidence type="ECO:0000256" key="3">
    <source>
        <dbReference type="PROSITE-ProRule" id="PRU00473"/>
    </source>
</evidence>
<dbReference type="InterPro" id="IPR050330">
    <property type="entry name" value="Bact_OuterMem_StrucFunc"/>
</dbReference>
<dbReference type="InterPro" id="IPR006665">
    <property type="entry name" value="OmpA-like"/>
</dbReference>
<evidence type="ECO:0000256" key="1">
    <source>
        <dbReference type="ARBA" id="ARBA00004442"/>
    </source>
</evidence>
<dbReference type="RefSeq" id="WP_188635929.1">
    <property type="nucleotide sequence ID" value="NZ_BMNN01000002.1"/>
</dbReference>
<evidence type="ECO:0000313" key="5">
    <source>
        <dbReference type="EMBL" id="GGI98761.1"/>
    </source>
</evidence>
<dbReference type="Proteomes" id="UP000633263">
    <property type="component" value="Unassembled WGS sequence"/>
</dbReference>
<comment type="subcellular location">
    <subcellularLocation>
        <location evidence="1">Cell outer membrane</location>
    </subcellularLocation>
</comment>
<sequence>MNTIKSLTLASLVFLAACSSKEEVVQTAPLAPSWAESRIENLTTLATQQGYQVEREGEQIRLLIPVDGNFHPKRTLLLPSGLVPLSKVAQALKSDSESRVSVVGHSDSDGSDELNQKLSMERAQAVASVLRLGGIERHRMHLQAMSDLQPRADNSSYTGRKLNRRVEIILTPYQPTSVALAD</sequence>
<name>A0ABQ2CNS6_9GAMM</name>
<keyword evidence="6" id="KW-1185">Reference proteome</keyword>
<organism evidence="5 6">
    <name type="scientific">Halopseudomonas pertucinogena</name>
    <dbReference type="NCBI Taxonomy" id="86175"/>
    <lineage>
        <taxon>Bacteria</taxon>
        <taxon>Pseudomonadati</taxon>
        <taxon>Pseudomonadota</taxon>
        <taxon>Gammaproteobacteria</taxon>
        <taxon>Pseudomonadales</taxon>
        <taxon>Pseudomonadaceae</taxon>
        <taxon>Halopseudomonas</taxon>
    </lineage>
</organism>
<keyword evidence="2 3" id="KW-0472">Membrane</keyword>
<evidence type="ECO:0000256" key="2">
    <source>
        <dbReference type="ARBA" id="ARBA00023136"/>
    </source>
</evidence>
<dbReference type="InterPro" id="IPR036737">
    <property type="entry name" value="OmpA-like_sf"/>
</dbReference>
<gene>
    <name evidence="5" type="ORF">GCM10009083_14360</name>
</gene>
<feature type="domain" description="OmpA-like" evidence="4">
    <location>
        <begin position="56"/>
        <end position="174"/>
    </location>
</feature>
<dbReference type="InterPro" id="IPR006664">
    <property type="entry name" value="OMP_bac"/>
</dbReference>
<dbReference type="PROSITE" id="PS51123">
    <property type="entry name" value="OMPA_2"/>
    <property type="match status" value="1"/>
</dbReference>
<evidence type="ECO:0000259" key="4">
    <source>
        <dbReference type="PROSITE" id="PS51123"/>
    </source>
</evidence>
<dbReference type="PANTHER" id="PTHR30329">
    <property type="entry name" value="STATOR ELEMENT OF FLAGELLAR MOTOR COMPLEX"/>
    <property type="match status" value="1"/>
</dbReference>
<dbReference type="PROSITE" id="PS51257">
    <property type="entry name" value="PROKAR_LIPOPROTEIN"/>
    <property type="match status" value="1"/>
</dbReference>
<dbReference type="Pfam" id="PF00691">
    <property type="entry name" value="OmpA"/>
    <property type="match status" value="1"/>
</dbReference>
<dbReference type="EMBL" id="BMNN01000002">
    <property type="protein sequence ID" value="GGI98761.1"/>
    <property type="molecule type" value="Genomic_DNA"/>
</dbReference>
<reference evidence="6" key="1">
    <citation type="journal article" date="2019" name="Int. J. Syst. Evol. Microbiol.">
        <title>The Global Catalogue of Microorganisms (GCM) 10K type strain sequencing project: providing services to taxonomists for standard genome sequencing and annotation.</title>
        <authorList>
            <consortium name="The Broad Institute Genomics Platform"/>
            <consortium name="The Broad Institute Genome Sequencing Center for Infectious Disease"/>
            <person name="Wu L."/>
            <person name="Ma J."/>
        </authorList>
    </citation>
    <scope>NUCLEOTIDE SEQUENCE [LARGE SCALE GENOMIC DNA]</scope>
    <source>
        <strain evidence="6">JCM 11590</strain>
    </source>
</reference>
<protein>
    <recommendedName>
        <fullName evidence="4">OmpA-like domain-containing protein</fullName>
    </recommendedName>
</protein>
<dbReference type="Gene3D" id="3.30.1330.60">
    <property type="entry name" value="OmpA-like domain"/>
    <property type="match status" value="1"/>
</dbReference>
<accession>A0ABQ2CNS6</accession>
<proteinExistence type="predicted"/>
<evidence type="ECO:0000313" key="6">
    <source>
        <dbReference type="Proteomes" id="UP000633263"/>
    </source>
</evidence>
<dbReference type="PRINTS" id="PR01021">
    <property type="entry name" value="OMPADOMAIN"/>
</dbReference>